<dbReference type="Proteomes" id="UP000789595">
    <property type="component" value="Unassembled WGS sequence"/>
</dbReference>
<name>A0A8J2SCX2_9STRA</name>
<evidence type="ECO:0008006" key="4">
    <source>
        <dbReference type="Google" id="ProtNLM"/>
    </source>
</evidence>
<dbReference type="AlphaFoldDB" id="A0A8J2SCX2"/>
<organism evidence="2 3">
    <name type="scientific">Pelagomonas calceolata</name>
    <dbReference type="NCBI Taxonomy" id="35677"/>
    <lineage>
        <taxon>Eukaryota</taxon>
        <taxon>Sar</taxon>
        <taxon>Stramenopiles</taxon>
        <taxon>Ochrophyta</taxon>
        <taxon>Pelagophyceae</taxon>
        <taxon>Pelagomonadales</taxon>
        <taxon>Pelagomonadaceae</taxon>
        <taxon>Pelagomonas</taxon>
    </lineage>
</organism>
<keyword evidence="3" id="KW-1185">Reference proteome</keyword>
<proteinExistence type="predicted"/>
<protein>
    <recommendedName>
        <fullName evidence="4">Cullin family profile domain-containing protein</fullName>
    </recommendedName>
</protein>
<sequence>MRPPLLLGCLAWTARGADLYAVVNASRDASTDALLASYVEAVDRDLAPAAADAEALALEASRAADAHDTALKEARQAAAHARTARAAVEDALLDAKRAIRHAASALKQAVQGKELEATLARHGRGQRLADAEVDRSAAKAKDVVLKRHADVQRTARQVEANATAALLMSSLSEESASHVRRVWTSFLRPAPSTMTPKQIAERVPTTEELLDACDPLLSSYAERTWPKWSWWIPAEDNDPRFNKRRAWQKTLSQAFNYMTRPVQLVQFQHSVLREVAHLPTKDVSRFISEKLVMNESSGNVSTTSGRFILDAINATRALNDPGLAGFETPTPDVLAKRPPRFVERRSLLTEERGAANASLARAIETSCERLDNVPDALRHAQRLAEAAGAAAAEAKRALIDADALRLKADAALATARAAAAAHGDRARSLDAAFRVFSDAAAREAYDAPCIPSRDAPGCCERAAPGGAGVVLTCAVDD</sequence>
<keyword evidence="1" id="KW-0732">Signal</keyword>
<dbReference type="EMBL" id="CAKKNE010000002">
    <property type="protein sequence ID" value="CAH0369328.1"/>
    <property type="molecule type" value="Genomic_DNA"/>
</dbReference>
<comment type="caution">
    <text evidence="2">The sequence shown here is derived from an EMBL/GenBank/DDBJ whole genome shotgun (WGS) entry which is preliminary data.</text>
</comment>
<feature type="signal peptide" evidence="1">
    <location>
        <begin position="1"/>
        <end position="16"/>
    </location>
</feature>
<gene>
    <name evidence="2" type="ORF">PECAL_2P24480</name>
</gene>
<feature type="chain" id="PRO_5035265393" description="Cullin family profile domain-containing protein" evidence="1">
    <location>
        <begin position="17"/>
        <end position="477"/>
    </location>
</feature>
<reference evidence="2" key="1">
    <citation type="submission" date="2021-11" db="EMBL/GenBank/DDBJ databases">
        <authorList>
            <consortium name="Genoscope - CEA"/>
            <person name="William W."/>
        </authorList>
    </citation>
    <scope>NUCLEOTIDE SEQUENCE</scope>
</reference>
<evidence type="ECO:0000256" key="1">
    <source>
        <dbReference type="SAM" id="SignalP"/>
    </source>
</evidence>
<dbReference type="OrthoDB" id="10685884at2759"/>
<evidence type="ECO:0000313" key="2">
    <source>
        <dbReference type="EMBL" id="CAH0369328.1"/>
    </source>
</evidence>
<evidence type="ECO:0000313" key="3">
    <source>
        <dbReference type="Proteomes" id="UP000789595"/>
    </source>
</evidence>
<accession>A0A8J2SCX2</accession>